<keyword evidence="2" id="KW-1003">Cell membrane</keyword>
<accession>A0A9D1EMK5</accession>
<dbReference type="EMBL" id="DVHU01000115">
    <property type="protein sequence ID" value="HIR94324.1"/>
    <property type="molecule type" value="Genomic_DNA"/>
</dbReference>
<dbReference type="GO" id="GO:0005886">
    <property type="term" value="C:plasma membrane"/>
    <property type="evidence" value="ECO:0007669"/>
    <property type="project" value="UniProtKB-SubCell"/>
</dbReference>
<gene>
    <name evidence="7" type="ORF">IAB98_12995</name>
</gene>
<comment type="caution">
    <text evidence="7">The sequence shown here is derived from an EMBL/GenBank/DDBJ whole genome shotgun (WGS) entry which is preliminary data.</text>
</comment>
<organism evidence="7 8">
    <name type="scientific">Candidatus Egerieimonas intestinavium</name>
    <dbReference type="NCBI Taxonomy" id="2840777"/>
    <lineage>
        <taxon>Bacteria</taxon>
        <taxon>Bacillati</taxon>
        <taxon>Bacillota</taxon>
        <taxon>Clostridia</taxon>
        <taxon>Lachnospirales</taxon>
        <taxon>Lachnospiraceae</taxon>
        <taxon>Lachnospiraceae incertae sedis</taxon>
        <taxon>Candidatus Egerieimonas</taxon>
    </lineage>
</organism>
<dbReference type="InterPro" id="IPR005538">
    <property type="entry name" value="LrgA/CidA"/>
</dbReference>
<name>A0A9D1EMK5_9FIRM</name>
<feature type="transmembrane region" description="Helical" evidence="6">
    <location>
        <begin position="32"/>
        <end position="49"/>
    </location>
</feature>
<feature type="transmembrane region" description="Helical" evidence="6">
    <location>
        <begin position="56"/>
        <end position="75"/>
    </location>
</feature>
<dbReference type="PANTHER" id="PTHR33931:SF2">
    <property type="entry name" value="HOLIN-LIKE PROTEIN CIDA"/>
    <property type="match status" value="1"/>
</dbReference>
<feature type="transmembrane region" description="Helical" evidence="6">
    <location>
        <begin position="87"/>
        <end position="113"/>
    </location>
</feature>
<evidence type="ECO:0000256" key="3">
    <source>
        <dbReference type="ARBA" id="ARBA00022692"/>
    </source>
</evidence>
<evidence type="ECO:0000256" key="6">
    <source>
        <dbReference type="SAM" id="Phobius"/>
    </source>
</evidence>
<evidence type="ECO:0000256" key="1">
    <source>
        <dbReference type="ARBA" id="ARBA00004651"/>
    </source>
</evidence>
<keyword evidence="4 6" id="KW-1133">Transmembrane helix</keyword>
<reference evidence="7" key="1">
    <citation type="submission" date="2020-10" db="EMBL/GenBank/DDBJ databases">
        <authorList>
            <person name="Gilroy R."/>
        </authorList>
    </citation>
    <scope>NUCLEOTIDE SEQUENCE</scope>
    <source>
        <strain evidence="7">ChiSxjej1B13-7041</strain>
    </source>
</reference>
<keyword evidence="5 6" id="KW-0472">Membrane</keyword>
<dbReference type="Pfam" id="PF03788">
    <property type="entry name" value="LrgA"/>
    <property type="match status" value="1"/>
</dbReference>
<dbReference type="AlphaFoldDB" id="A0A9D1EMK5"/>
<dbReference type="Proteomes" id="UP000886841">
    <property type="component" value="Unassembled WGS sequence"/>
</dbReference>
<keyword evidence="3 6" id="KW-0812">Transmembrane</keyword>
<evidence type="ECO:0000313" key="8">
    <source>
        <dbReference type="Proteomes" id="UP000886841"/>
    </source>
</evidence>
<evidence type="ECO:0000256" key="2">
    <source>
        <dbReference type="ARBA" id="ARBA00022475"/>
    </source>
</evidence>
<dbReference type="PANTHER" id="PTHR33931">
    <property type="entry name" value="HOLIN-LIKE PROTEIN CIDA-RELATED"/>
    <property type="match status" value="1"/>
</dbReference>
<evidence type="ECO:0000256" key="4">
    <source>
        <dbReference type="ARBA" id="ARBA00022989"/>
    </source>
</evidence>
<evidence type="ECO:0000256" key="5">
    <source>
        <dbReference type="ARBA" id="ARBA00023136"/>
    </source>
</evidence>
<comment type="subcellular location">
    <subcellularLocation>
        <location evidence="1">Cell membrane</location>
        <topology evidence="1">Multi-pass membrane protein</topology>
    </subcellularLocation>
</comment>
<proteinExistence type="predicted"/>
<reference evidence="7" key="2">
    <citation type="journal article" date="2021" name="PeerJ">
        <title>Extensive microbial diversity within the chicken gut microbiome revealed by metagenomics and culture.</title>
        <authorList>
            <person name="Gilroy R."/>
            <person name="Ravi A."/>
            <person name="Getino M."/>
            <person name="Pursley I."/>
            <person name="Horton D.L."/>
            <person name="Alikhan N.F."/>
            <person name="Baker D."/>
            <person name="Gharbi K."/>
            <person name="Hall N."/>
            <person name="Watson M."/>
            <person name="Adriaenssens E.M."/>
            <person name="Foster-Nyarko E."/>
            <person name="Jarju S."/>
            <person name="Secka A."/>
            <person name="Antonio M."/>
            <person name="Oren A."/>
            <person name="Chaudhuri R.R."/>
            <person name="La Ragione R."/>
            <person name="Hildebrand F."/>
            <person name="Pallen M.J."/>
        </authorList>
    </citation>
    <scope>NUCLEOTIDE SEQUENCE</scope>
    <source>
        <strain evidence="7">ChiSxjej1B13-7041</strain>
    </source>
</reference>
<protein>
    <submittedName>
        <fullName evidence="7">CidA/LrgA family protein</fullName>
    </submittedName>
</protein>
<evidence type="ECO:0000313" key="7">
    <source>
        <dbReference type="EMBL" id="HIR94324.1"/>
    </source>
</evidence>
<sequence>MKYLIQMCIITGITFAGELLRAFLPLPVPGSVYGMLLLFLCLCTGVIKVKHIEETAEFLLAIMPVLFVGPGVGILENYTHVTGNLPIFLLTVLVSTALVMAATGAAVQAVMALKRKAGRKK</sequence>